<dbReference type="AlphaFoldDB" id="A0A1B1Y683"/>
<gene>
    <name evidence="2" type="ORF">AXE80_08280</name>
</gene>
<keyword evidence="3" id="KW-1185">Reference proteome</keyword>
<sequence>MYKLFTYGTLQDETVQQMLFNKKIKGIPDSIIGFDKKEINLEGNIYPILIKNQKSLEKIKGTCYNLSESDILICDEYEGCEYKRITTKLTSGIKAWVYISSKE</sequence>
<dbReference type="InterPro" id="IPR036568">
    <property type="entry name" value="GGCT-like_sf"/>
</dbReference>
<organism evidence="2 3">
    <name type="scientific">Wenyingzhuangia fucanilytica</name>
    <dbReference type="NCBI Taxonomy" id="1790137"/>
    <lineage>
        <taxon>Bacteria</taxon>
        <taxon>Pseudomonadati</taxon>
        <taxon>Bacteroidota</taxon>
        <taxon>Flavobacteriia</taxon>
        <taxon>Flavobacteriales</taxon>
        <taxon>Flavobacteriaceae</taxon>
        <taxon>Wenyingzhuangia</taxon>
    </lineage>
</organism>
<dbReference type="SUPFAM" id="SSF110857">
    <property type="entry name" value="Gamma-glutamyl cyclotransferase-like"/>
    <property type="match status" value="1"/>
</dbReference>
<evidence type="ECO:0000313" key="3">
    <source>
        <dbReference type="Proteomes" id="UP000092967"/>
    </source>
</evidence>
<dbReference type="Pfam" id="PF06094">
    <property type="entry name" value="GGACT"/>
    <property type="match status" value="1"/>
</dbReference>
<name>A0A1B1Y683_9FLAO</name>
<feature type="domain" description="Gamma-glutamylcyclotransferase AIG2-like" evidence="1">
    <location>
        <begin position="4"/>
        <end position="100"/>
    </location>
</feature>
<evidence type="ECO:0000313" key="2">
    <source>
        <dbReference type="EMBL" id="ANW96275.1"/>
    </source>
</evidence>
<evidence type="ECO:0000259" key="1">
    <source>
        <dbReference type="Pfam" id="PF06094"/>
    </source>
</evidence>
<dbReference type="Gene3D" id="3.10.490.10">
    <property type="entry name" value="Gamma-glutamyl cyclotransferase-like"/>
    <property type="match status" value="1"/>
</dbReference>
<dbReference type="STRING" id="1790137.AXE80_08280"/>
<accession>A0A1B1Y683</accession>
<dbReference type="EMBL" id="CP014224">
    <property type="protein sequence ID" value="ANW96275.1"/>
    <property type="molecule type" value="Genomic_DNA"/>
</dbReference>
<dbReference type="KEGG" id="wfu:AXE80_08280"/>
<proteinExistence type="predicted"/>
<dbReference type="RefSeq" id="WP_068826225.1">
    <property type="nucleotide sequence ID" value="NZ_CP014224.1"/>
</dbReference>
<dbReference type="CDD" id="cd06661">
    <property type="entry name" value="GGCT_like"/>
    <property type="match status" value="1"/>
</dbReference>
<reference evidence="2 3" key="1">
    <citation type="submission" date="2016-02" db="EMBL/GenBank/DDBJ databases">
        <authorList>
            <person name="Wen L."/>
            <person name="He K."/>
            <person name="Yang H."/>
        </authorList>
    </citation>
    <scope>NUCLEOTIDE SEQUENCE [LARGE SCALE GENOMIC DNA]</scope>
    <source>
        <strain evidence="2 3">CZ1127</strain>
    </source>
</reference>
<protein>
    <recommendedName>
        <fullName evidence="1">Gamma-glutamylcyclotransferase AIG2-like domain-containing protein</fullName>
    </recommendedName>
</protein>
<dbReference type="InterPro" id="IPR009288">
    <property type="entry name" value="AIG2-like_dom"/>
</dbReference>
<dbReference type="Proteomes" id="UP000092967">
    <property type="component" value="Chromosome"/>
</dbReference>
<dbReference type="InterPro" id="IPR013024">
    <property type="entry name" value="GGCT-like"/>
</dbReference>
<dbReference type="OrthoDB" id="9798388at2"/>